<dbReference type="SMART" id="SM00382">
    <property type="entry name" value="AAA"/>
    <property type="match status" value="1"/>
</dbReference>
<evidence type="ECO:0000313" key="5">
    <source>
        <dbReference type="EMBL" id="BAU75938.1"/>
    </source>
</evidence>
<dbReference type="GO" id="GO:0005524">
    <property type="term" value="F:ATP binding"/>
    <property type="evidence" value="ECO:0007669"/>
    <property type="project" value="UniProtKB-KW"/>
</dbReference>
<feature type="domain" description="AAA+ ATPase" evidence="4">
    <location>
        <begin position="475"/>
        <end position="609"/>
    </location>
</feature>
<dbReference type="EMBL" id="AP014862">
    <property type="protein sequence ID" value="BAU75938.1"/>
    <property type="molecule type" value="Genomic_DNA"/>
</dbReference>
<dbReference type="SUPFAM" id="SSF52540">
    <property type="entry name" value="P-loop containing nucleoside triphosphate hydrolases"/>
    <property type="match status" value="1"/>
</dbReference>
<dbReference type="InterPro" id="IPR003959">
    <property type="entry name" value="ATPase_AAA_core"/>
</dbReference>
<dbReference type="InterPro" id="IPR003593">
    <property type="entry name" value="AAA+_ATPase"/>
</dbReference>
<dbReference type="CDD" id="cd19481">
    <property type="entry name" value="RecA-like_protease"/>
    <property type="match status" value="1"/>
</dbReference>
<dbReference type="Proteomes" id="UP000218554">
    <property type="component" value="Chromosome"/>
</dbReference>
<sequence length="703" mass="76321">MTNPLGTHALADPVAFLPGIHGQDAQAGHWLAQVTLRLRREVCWLWRERLLQGGGESPLPPPVDGALAALDLLRYDRDKRAFFSEDVTARYLSERIASAAPADGDQAPRGSFGWVARELELAPVERFVLALALLPGIDSAAGPVIASCLNDPTRTRPNLALAQRLWDEPDELLLCFDPAHPLLRHGLLSTAQPHDWQTALAVPALVARELLFPGSEPPAALQRVSPTPLAEGLAPAAARVRAALSRSNGMQLLPLLGAPGAPLAETAAACAARAGVETLQPSAALHREHLAEALCTSWLRGCALYLPASLLADPTAHDGGLDAPPLPGLPLMLFIGAHERNALRGLGETLPVLAVPAADHAQRLACWRQHLPARELEPLLPELARRFRYERSAIARVAGELAALGRVPSAAELFAAARADLDLGTLAQPVTPRFGRAELMLPPPQAAQIDELVAAMHNLTRVHYDWGTARAWSEGGLSALFAGPPGTGKTMAAEAIAADLDLPLYRIDLSQVVNKYIGETEKNLRRLFDVADSADLILFFDEADALFGKRTEVKDAHDRYANLEISYLLERMERFKGLAILATNRRKDLDEAFLRRLRFLVEFPMPGAEERLRIWRGAIPAGVDASALDFDFLAQRFALAGGHIRSVVFNACLQSATEGAPRRLDMPVVVRALQREYDKLDRASSLDQFGPYAALAATHRTRR</sequence>
<reference evidence="6" key="1">
    <citation type="submission" date="2015-05" db="EMBL/GenBank/DDBJ databases">
        <title>Draft genome sequencing of a biphenyl-degrading bacterium, Pseudomonas balearica KF707 (=NBRC110670).</title>
        <authorList>
            <person name="Kimura N."/>
            <person name="Hirose J."/>
            <person name="Watanabe T."/>
            <person name="Suenaga H."/>
            <person name="Fujihara H."/>
            <person name="Noguchi M."/>
            <person name="Hashimoto M."/>
            <person name="Shimodaira J."/>
            <person name="Tsuchikane K."/>
            <person name="Hosoyama A."/>
            <person name="Yamazoe A."/>
            <person name="Fujita N."/>
            <person name="Furukawa K."/>
        </authorList>
    </citation>
    <scope>NUCLEOTIDE SEQUENCE [LARGE SCALE GENOMIC DNA]</scope>
    <source>
        <strain evidence="6">DSM 10086 / NBRC 110670 / KF707</strain>
    </source>
</reference>
<gene>
    <name evidence="5" type="ORF">KF707C_42500</name>
</gene>
<organism evidence="5 6">
    <name type="scientific">Metapseudomonas furukawaii</name>
    <name type="common">Pseudomonas furukawaii</name>
    <dbReference type="NCBI Taxonomy" id="1149133"/>
    <lineage>
        <taxon>Bacteria</taxon>
        <taxon>Pseudomonadati</taxon>
        <taxon>Pseudomonadota</taxon>
        <taxon>Gammaproteobacteria</taxon>
        <taxon>Pseudomonadales</taxon>
        <taxon>Pseudomonadaceae</taxon>
        <taxon>Metapseudomonas</taxon>
    </lineage>
</organism>
<evidence type="ECO:0000256" key="3">
    <source>
        <dbReference type="ARBA" id="ARBA00022840"/>
    </source>
</evidence>
<evidence type="ECO:0000313" key="6">
    <source>
        <dbReference type="Proteomes" id="UP000218554"/>
    </source>
</evidence>
<reference evidence="5 6" key="2">
    <citation type="journal article" date="2017" name="Int. J. Syst. Evol. Microbiol.">
        <title>Pseudomonas furukawaii sp. nov., a polychlorinated biphenyl-degrading bacterium isolated from biphenyl-contaminated soil in Japan.</title>
        <authorList>
            <person name="Kimura N."/>
            <person name="Watanabe T."/>
            <person name="Suenaga H."/>
            <person name="Fujihara H."/>
            <person name="Futagami T."/>
            <person name="Goto M."/>
            <person name="Hanada S."/>
            <person name="Hirose J."/>
        </authorList>
    </citation>
    <scope>NUCLEOTIDE SEQUENCE [LARGE SCALE GENOMIC DNA]</scope>
    <source>
        <strain evidence="6">DSM 10086 / NBRC 110670 / KF707</strain>
    </source>
</reference>
<name>A0AAD1C347_METFU</name>
<keyword evidence="3" id="KW-0067">ATP-binding</keyword>
<dbReference type="InterPro" id="IPR027417">
    <property type="entry name" value="P-loop_NTPase"/>
</dbReference>
<dbReference type="GO" id="GO:0016887">
    <property type="term" value="F:ATP hydrolysis activity"/>
    <property type="evidence" value="ECO:0007669"/>
    <property type="project" value="InterPro"/>
</dbReference>
<evidence type="ECO:0000259" key="4">
    <source>
        <dbReference type="SMART" id="SM00382"/>
    </source>
</evidence>
<keyword evidence="2" id="KW-0547">Nucleotide-binding</keyword>
<comment type="similarity">
    <text evidence="1">Belongs to the AAA ATPase family.</text>
</comment>
<keyword evidence="6" id="KW-1185">Reference proteome</keyword>
<evidence type="ECO:0000256" key="2">
    <source>
        <dbReference type="ARBA" id="ARBA00022741"/>
    </source>
</evidence>
<dbReference type="AlphaFoldDB" id="A0AAD1C347"/>
<evidence type="ECO:0000256" key="1">
    <source>
        <dbReference type="ARBA" id="ARBA00006914"/>
    </source>
</evidence>
<dbReference type="Pfam" id="PF00004">
    <property type="entry name" value="AAA"/>
    <property type="match status" value="1"/>
</dbReference>
<dbReference type="PANTHER" id="PTHR23073">
    <property type="entry name" value="26S PROTEASOME REGULATORY SUBUNIT"/>
    <property type="match status" value="1"/>
</dbReference>
<proteinExistence type="inferred from homology"/>
<dbReference type="RefSeq" id="WP_003450432.1">
    <property type="nucleotide sequence ID" value="NZ_AJMR01000110.1"/>
</dbReference>
<dbReference type="KEGG" id="pfuw:KF707C_42500"/>
<dbReference type="InterPro" id="IPR050221">
    <property type="entry name" value="26S_Proteasome_ATPase"/>
</dbReference>
<accession>A0AAD1C347</accession>
<protein>
    <submittedName>
        <fullName evidence="5">ATPase</fullName>
    </submittedName>
</protein>
<dbReference type="Gene3D" id="3.40.50.300">
    <property type="entry name" value="P-loop containing nucleotide triphosphate hydrolases"/>
    <property type="match status" value="1"/>
</dbReference>